<sequence length="150" mass="17046">MIPNGSTVRAEILNCVDPTPSITTMHRLLSKLRELINARRTPEPDFRETAVRVRPLAERAGKATRPEKTKKPAAKKDLHFEAEIGGRIEEAGPGKNVLVRNKYIREDSGTHDNLKIIDPDSLEIKEDDGIDPYNTGRFDRSQSWNSRFRK</sequence>
<dbReference type="EMBL" id="CP016268">
    <property type="protein sequence ID" value="ANO51551.1"/>
    <property type="molecule type" value="Genomic_DNA"/>
</dbReference>
<dbReference type="KEGG" id="woc:BA177_10345"/>
<reference evidence="2 3" key="1">
    <citation type="submission" date="2016-06" db="EMBL/GenBank/DDBJ databases">
        <title>Complete genome sequence of a deep-branching marine Gamma Proteobacterium Woeseia oceani type strain XK5.</title>
        <authorList>
            <person name="Mu D."/>
            <person name="Du Z."/>
        </authorList>
    </citation>
    <scope>NUCLEOTIDE SEQUENCE [LARGE SCALE GENOMIC DNA]</scope>
    <source>
        <strain evidence="2 3">XK5</strain>
    </source>
</reference>
<evidence type="ECO:0000256" key="1">
    <source>
        <dbReference type="SAM" id="MobiDB-lite"/>
    </source>
</evidence>
<organism evidence="2 3">
    <name type="scientific">Woeseia oceani</name>
    <dbReference type="NCBI Taxonomy" id="1548547"/>
    <lineage>
        <taxon>Bacteria</taxon>
        <taxon>Pseudomonadati</taxon>
        <taxon>Pseudomonadota</taxon>
        <taxon>Gammaproteobacteria</taxon>
        <taxon>Woeseiales</taxon>
        <taxon>Woeseiaceae</taxon>
        <taxon>Woeseia</taxon>
    </lineage>
</organism>
<proteinExistence type="predicted"/>
<dbReference type="AlphaFoldDB" id="A0A193LGG1"/>
<name>A0A193LGG1_9GAMM</name>
<keyword evidence="3" id="KW-1185">Reference proteome</keyword>
<accession>A0A193LGG1</accession>
<dbReference type="STRING" id="1548547.BA177_10345"/>
<feature type="compositionally biased region" description="Polar residues" evidence="1">
    <location>
        <begin position="141"/>
        <end position="150"/>
    </location>
</feature>
<dbReference type="Proteomes" id="UP000092695">
    <property type="component" value="Chromosome"/>
</dbReference>
<evidence type="ECO:0000313" key="3">
    <source>
        <dbReference type="Proteomes" id="UP000092695"/>
    </source>
</evidence>
<evidence type="ECO:0000313" key="2">
    <source>
        <dbReference type="EMBL" id="ANO51551.1"/>
    </source>
</evidence>
<feature type="region of interest" description="Disordered" evidence="1">
    <location>
        <begin position="125"/>
        <end position="150"/>
    </location>
</feature>
<feature type="region of interest" description="Disordered" evidence="1">
    <location>
        <begin position="46"/>
        <end position="78"/>
    </location>
</feature>
<gene>
    <name evidence="2" type="ORF">BA177_10345</name>
</gene>
<protein>
    <submittedName>
        <fullName evidence="2">Uncharacterized protein</fullName>
    </submittedName>
</protein>